<reference evidence="4 5" key="1">
    <citation type="journal article" date="2011" name="PLoS ONE">
        <title>The complete genome sequence of Thermoproteus tenax: a physiologically versatile member of the Crenarchaeota.</title>
        <authorList>
            <person name="Siebers B."/>
            <person name="Zaparty M."/>
            <person name="Raddatz G."/>
            <person name="Tjaden B."/>
            <person name="Albers S.V."/>
            <person name="Bell S.D."/>
            <person name="Blombach F."/>
            <person name="Kletzin A."/>
            <person name="Kyrpides N."/>
            <person name="Lanz C."/>
            <person name="Plagens A."/>
            <person name="Rampp M."/>
            <person name="Rosinus A."/>
            <person name="von Jan M."/>
            <person name="Makarova K.S."/>
            <person name="Klenk H.P."/>
            <person name="Schuster S.C."/>
            <person name="Hensel R."/>
        </authorList>
    </citation>
    <scope>NUCLEOTIDE SEQUENCE [LARGE SCALE GENOMIC DNA]</scope>
    <source>
        <strain evidence="5">ATCC 35583 / DSM 2078 / JCM 9277 / NBRC 100435 / Kra 1</strain>
    </source>
</reference>
<keyword evidence="2" id="KW-1133">Transmembrane helix</keyword>
<name>G4RN11_THETK</name>
<gene>
    <name evidence="4" type="ordered locus">TTX_0279</name>
</gene>
<feature type="domain" description="Protein-glutamine gamma-glutamyltransferase-like C-terminal" evidence="3">
    <location>
        <begin position="376"/>
        <end position="426"/>
    </location>
</feature>
<evidence type="ECO:0000313" key="5">
    <source>
        <dbReference type="Proteomes" id="UP000002654"/>
    </source>
</evidence>
<dbReference type="KEGG" id="ttn:TTX_0279"/>
<dbReference type="InterPro" id="IPR025403">
    <property type="entry name" value="TgpA-like_C"/>
</dbReference>
<dbReference type="PaxDb" id="768679-TTX_0279"/>
<proteinExistence type="predicted"/>
<dbReference type="STRING" id="768679.TTX_0279"/>
<dbReference type="eggNOG" id="arCOG07425">
    <property type="taxonomic scope" value="Archaea"/>
</dbReference>
<feature type="transmembrane region" description="Helical" evidence="2">
    <location>
        <begin position="68"/>
        <end position="88"/>
    </location>
</feature>
<dbReference type="PATRIC" id="fig|768679.9.peg.295"/>
<evidence type="ECO:0000256" key="2">
    <source>
        <dbReference type="SAM" id="Phobius"/>
    </source>
</evidence>
<evidence type="ECO:0000256" key="1">
    <source>
        <dbReference type="SAM" id="MobiDB-lite"/>
    </source>
</evidence>
<keyword evidence="2" id="KW-0812">Transmembrane</keyword>
<evidence type="ECO:0000313" key="4">
    <source>
        <dbReference type="EMBL" id="CCC80955.1"/>
    </source>
</evidence>
<dbReference type="EMBL" id="FN869859">
    <property type="protein sequence ID" value="CCC80955.1"/>
    <property type="molecule type" value="Genomic_DNA"/>
</dbReference>
<keyword evidence="2" id="KW-0472">Membrane</keyword>
<feature type="transmembrane region" description="Helical" evidence="2">
    <location>
        <begin position="207"/>
        <end position="225"/>
    </location>
</feature>
<protein>
    <recommendedName>
        <fullName evidence="3">Protein-glutamine gamma-glutamyltransferase-like C-terminal domain-containing protein</fullName>
    </recommendedName>
</protein>
<feature type="region of interest" description="Disordered" evidence="1">
    <location>
        <begin position="230"/>
        <end position="269"/>
    </location>
</feature>
<keyword evidence="5" id="KW-1185">Reference proteome</keyword>
<evidence type="ECO:0000259" key="3">
    <source>
        <dbReference type="Pfam" id="PF13559"/>
    </source>
</evidence>
<feature type="compositionally biased region" description="Basic and acidic residues" evidence="1">
    <location>
        <begin position="233"/>
        <end position="242"/>
    </location>
</feature>
<dbReference type="Proteomes" id="UP000002654">
    <property type="component" value="Chromosome"/>
</dbReference>
<sequence length="438" mass="45882">MLKGSDCRQNSADARQNLRGLCVHGTTCALLIKDDAGRSRRPFGEGAGISLRGGAVRRKSICISATPFVRRLALAVLLAELLAVWILASSLRPVLLKPSGAVSSGIPGGLSLPSLPIPIIPSLPEINVTLPNITLPNISLLIPPLALPSIPNFMNLGLGPGLGGLGLGGAGGFGAGAGSSGSGQTGASQPAQGEAHPFSIQIVELNIWPLLLLLAVIAALAAAAARGRLARARSKEPGEAEARPSPPRGEDLLGQPQTEPGEVAEEPQMAVWRPAPLRGWGGSELLSLPIPPDLPLIWEYGAPLPAEPRQGASVSVSPPGSFTAGAIHMPEKGCYTVEATAGMKREAHRIRAVKYDEDVVSLFRLNAGRLAGPTPYTAREIAALLREEGSVKDAESALALVRIFEEVRYGGRRIGRGRYEEYLRALARALKEPKALIC</sequence>
<dbReference type="AlphaFoldDB" id="G4RN11"/>
<dbReference type="Pfam" id="PF13559">
    <property type="entry name" value="DUF4129"/>
    <property type="match status" value="1"/>
</dbReference>
<accession>G4RN11</accession>
<dbReference type="HOGENOM" id="CLU_728864_0_0_2"/>
<organism evidence="4 5">
    <name type="scientific">Thermoproteus tenax (strain ATCC 35583 / DSM 2078 / JCM 9277 / NBRC 100435 / Kra 1)</name>
    <dbReference type="NCBI Taxonomy" id="768679"/>
    <lineage>
        <taxon>Archaea</taxon>
        <taxon>Thermoproteota</taxon>
        <taxon>Thermoprotei</taxon>
        <taxon>Thermoproteales</taxon>
        <taxon>Thermoproteaceae</taxon>
        <taxon>Thermoproteus</taxon>
    </lineage>
</organism>